<proteinExistence type="predicted"/>
<organism evidence="2">
    <name type="scientific">Anguilla anguilla</name>
    <name type="common">European freshwater eel</name>
    <name type="synonym">Muraena anguilla</name>
    <dbReference type="NCBI Taxonomy" id="7936"/>
    <lineage>
        <taxon>Eukaryota</taxon>
        <taxon>Metazoa</taxon>
        <taxon>Chordata</taxon>
        <taxon>Craniata</taxon>
        <taxon>Vertebrata</taxon>
        <taxon>Euteleostomi</taxon>
        <taxon>Actinopterygii</taxon>
        <taxon>Neopterygii</taxon>
        <taxon>Teleostei</taxon>
        <taxon>Anguilliformes</taxon>
        <taxon>Anguillidae</taxon>
        <taxon>Anguilla</taxon>
    </lineage>
</organism>
<reference evidence="2" key="2">
    <citation type="journal article" date="2015" name="Fish Shellfish Immunol.">
        <title>Early steps in the European eel (Anguilla anguilla)-Vibrio vulnificus interaction in the gills: Role of the RtxA13 toxin.</title>
        <authorList>
            <person name="Callol A."/>
            <person name="Pajuelo D."/>
            <person name="Ebbesson L."/>
            <person name="Teles M."/>
            <person name="MacKenzie S."/>
            <person name="Amaro C."/>
        </authorList>
    </citation>
    <scope>NUCLEOTIDE SEQUENCE</scope>
</reference>
<sequence length="61" mass="7029">MCGLFNGLPFAKSTLLVTFVPFFLVFYNLKILILLQKAVNLFFFNEVPAVTGWQGYMRHRG</sequence>
<dbReference type="EMBL" id="GBXM01037059">
    <property type="protein sequence ID" value="JAH71518.1"/>
    <property type="molecule type" value="Transcribed_RNA"/>
</dbReference>
<evidence type="ECO:0000313" key="2">
    <source>
        <dbReference type="EMBL" id="JAH71518.1"/>
    </source>
</evidence>
<protein>
    <submittedName>
        <fullName evidence="2">Uncharacterized protein</fullName>
    </submittedName>
</protein>
<evidence type="ECO:0000256" key="1">
    <source>
        <dbReference type="SAM" id="Phobius"/>
    </source>
</evidence>
<dbReference type="AlphaFoldDB" id="A0A0E9V2N0"/>
<feature type="transmembrane region" description="Helical" evidence="1">
    <location>
        <begin position="15"/>
        <end position="35"/>
    </location>
</feature>
<name>A0A0E9V2N0_ANGAN</name>
<keyword evidence="1" id="KW-1133">Transmembrane helix</keyword>
<keyword evidence="1" id="KW-0472">Membrane</keyword>
<reference evidence="2" key="1">
    <citation type="submission" date="2014-11" db="EMBL/GenBank/DDBJ databases">
        <authorList>
            <person name="Amaro Gonzalez C."/>
        </authorList>
    </citation>
    <scope>NUCLEOTIDE SEQUENCE</scope>
</reference>
<accession>A0A0E9V2N0</accession>
<keyword evidence="1" id="KW-0812">Transmembrane</keyword>